<sequence length="819" mass="92416">MDFIEGKTLDRIWPSLTEEKKEIIVAEIWDNLSQLHACQPPPSLGHITAASISGGPVREGALGVGDDGPPDIGPFTQEAELLDNLKARPYLVQDRLSPSHVGFVHGDVALRNIIVKRDGQLCFLDWECAGWWPVFQARSRRLCRKQLQQTIPTEWKVVETLEGRFVFIHELDEILSQDSNEGGGNVQTWVHPDPTIDAALYEPPPLNPAQPAFEALSYVWGRQKSPVKAIVEGTTGESLGSIKLGKNLATALAHLRYKDKTRVLWVDAICINQQDDAERSAQVLRMSSIYRDCSRVIIWLGPERPDTALAFSKMAHVGSQIERTTNGLVMSSPDATELEWWDDTSPVPFSDEVWSEIRKLGKRPWFHRLWTVQEAIMANPLSIVQSGNATISWPLFRRAIACLYNKNDVQKARISIGFMKNNTSNPTGASLANILDQYQSQSCSDLHDRIYGLLSILPPKFAETIKADYGQSVLGLYKSCFLQNINTLRRWELRGCPRDPDNDNSPSWVPDLSQMDPYGRKVAHNYATGCSALHYEYQAPGILKVVGMRFDTVKSVSDKTFDHWDDTETAINTIRSWEPKFPLTGHYPSGGTFLDAFAATFIQDTRNDRRPIDTPTLEDIKDKLKYELLSTSSAPVSQLNHEDLIEYVIWVRSKGRAMITTDGGSIGLACTFAKPGDMICVFLGCDFPVLLRPCEDHTWKFLSDCYVWDLEASQGLLGPLPPHWKAQLFYDPVNEHRSHTRYHNNETGELTAEDPRLEPLEGWQRISLEDLERELTGDDPEVCDFFRNTKDGRIVDSDPRLEPEALRRRGVNLETFVLS</sequence>
<evidence type="ECO:0000313" key="3">
    <source>
        <dbReference type="EMBL" id="KAF4342400.1"/>
    </source>
</evidence>
<organism evidence="3 4">
    <name type="scientific">Fusarium beomiforme</name>
    <dbReference type="NCBI Taxonomy" id="44412"/>
    <lineage>
        <taxon>Eukaryota</taxon>
        <taxon>Fungi</taxon>
        <taxon>Dikarya</taxon>
        <taxon>Ascomycota</taxon>
        <taxon>Pezizomycotina</taxon>
        <taxon>Sordariomycetes</taxon>
        <taxon>Hypocreomycetidae</taxon>
        <taxon>Hypocreales</taxon>
        <taxon>Nectriaceae</taxon>
        <taxon>Fusarium</taxon>
        <taxon>Fusarium burgessii species complex</taxon>
    </lineage>
</organism>
<dbReference type="Proteomes" id="UP000730481">
    <property type="component" value="Unassembled WGS sequence"/>
</dbReference>
<comment type="caution">
    <text evidence="3">The sequence shown here is derived from an EMBL/GenBank/DDBJ whole genome shotgun (WGS) entry which is preliminary data.</text>
</comment>
<reference evidence="3" key="2">
    <citation type="submission" date="2020-02" db="EMBL/GenBank/DDBJ databases">
        <title>Identification and distribution of gene clusters putatively required for synthesis of sphingolipid metabolism inhibitors in phylogenetically diverse species of the filamentous fungus Fusarium.</title>
        <authorList>
            <person name="Kim H.-S."/>
            <person name="Busman M."/>
            <person name="Brown D.W."/>
            <person name="Divon H."/>
            <person name="Uhlig S."/>
            <person name="Proctor R.H."/>
        </authorList>
    </citation>
    <scope>NUCLEOTIDE SEQUENCE</scope>
    <source>
        <strain evidence="3">NRRL 25174</strain>
    </source>
</reference>
<dbReference type="InterPro" id="IPR010730">
    <property type="entry name" value="HET"/>
</dbReference>
<dbReference type="OrthoDB" id="4356994at2759"/>
<proteinExistence type="predicted"/>
<dbReference type="Pfam" id="PF01636">
    <property type="entry name" value="APH"/>
    <property type="match status" value="1"/>
</dbReference>
<feature type="domain" description="Aminoglycoside phosphotransferase" evidence="1">
    <location>
        <begin position="1"/>
        <end position="134"/>
    </location>
</feature>
<evidence type="ECO:0000259" key="1">
    <source>
        <dbReference type="Pfam" id="PF01636"/>
    </source>
</evidence>
<gene>
    <name evidence="3" type="ORF">FBEOM_3651</name>
</gene>
<dbReference type="InterPro" id="IPR052895">
    <property type="entry name" value="HetReg/Transcr_Mod"/>
</dbReference>
<feature type="domain" description="Heterokaryon incompatibility" evidence="2">
    <location>
        <begin position="213"/>
        <end position="374"/>
    </location>
</feature>
<accession>A0A9P5E0R1</accession>
<reference evidence="3" key="1">
    <citation type="journal article" date="2017" name="Mycologia">
        <title>Fusarium algeriense, sp. nov., a novel toxigenic crown rot pathogen of durum wheat from Algeria is nested in the Fusarium burgessii species complex.</title>
        <authorList>
            <person name="Laraba I."/>
            <person name="Keddad A."/>
            <person name="Boureghda H."/>
            <person name="Abdallah N."/>
            <person name="Vaughan M.M."/>
            <person name="Proctor R.H."/>
            <person name="Busman M."/>
            <person name="O'Donnell K."/>
        </authorList>
    </citation>
    <scope>NUCLEOTIDE SEQUENCE</scope>
    <source>
        <strain evidence="3">NRRL 25174</strain>
    </source>
</reference>
<dbReference type="AlphaFoldDB" id="A0A9P5E0R1"/>
<dbReference type="EMBL" id="PVQB02000143">
    <property type="protein sequence ID" value="KAF4342400.1"/>
    <property type="molecule type" value="Genomic_DNA"/>
</dbReference>
<dbReference type="SUPFAM" id="SSF56112">
    <property type="entry name" value="Protein kinase-like (PK-like)"/>
    <property type="match status" value="1"/>
</dbReference>
<dbReference type="Pfam" id="PF06985">
    <property type="entry name" value="HET"/>
    <property type="match status" value="1"/>
</dbReference>
<name>A0A9P5E0R1_9HYPO</name>
<dbReference type="Gene3D" id="3.90.1200.10">
    <property type="match status" value="1"/>
</dbReference>
<evidence type="ECO:0000259" key="2">
    <source>
        <dbReference type="Pfam" id="PF06985"/>
    </source>
</evidence>
<dbReference type="InterPro" id="IPR011009">
    <property type="entry name" value="Kinase-like_dom_sf"/>
</dbReference>
<dbReference type="InterPro" id="IPR002575">
    <property type="entry name" value="Aminoglycoside_PTrfase"/>
</dbReference>
<keyword evidence="4" id="KW-1185">Reference proteome</keyword>
<dbReference type="PANTHER" id="PTHR24148:SF64">
    <property type="entry name" value="HETEROKARYON INCOMPATIBILITY DOMAIN-CONTAINING PROTEIN"/>
    <property type="match status" value="1"/>
</dbReference>
<evidence type="ECO:0000313" key="4">
    <source>
        <dbReference type="Proteomes" id="UP000730481"/>
    </source>
</evidence>
<dbReference type="PANTHER" id="PTHR24148">
    <property type="entry name" value="ANKYRIN REPEAT DOMAIN-CONTAINING PROTEIN 39 HOMOLOG-RELATED"/>
    <property type="match status" value="1"/>
</dbReference>
<protein>
    <submittedName>
        <fullName evidence="3">Heterokaryon incompatibility</fullName>
    </submittedName>
</protein>